<protein>
    <submittedName>
        <fullName evidence="1">Uncharacterized protein</fullName>
    </submittedName>
</protein>
<dbReference type="EMBL" id="MU277218">
    <property type="protein sequence ID" value="KAI0060485.1"/>
    <property type="molecule type" value="Genomic_DNA"/>
</dbReference>
<proteinExistence type="predicted"/>
<evidence type="ECO:0000313" key="1">
    <source>
        <dbReference type="EMBL" id="KAI0060485.1"/>
    </source>
</evidence>
<keyword evidence="2" id="KW-1185">Reference proteome</keyword>
<gene>
    <name evidence="1" type="ORF">BV25DRAFT_1917592</name>
</gene>
<name>A0ACB8SVK6_9AGAM</name>
<sequence length="199" mass="21662">MLSQWLGSPSELFAHTLEISPPVGYSRALTSPHQTALLSRLQLIFPIFRINLMDVADLANLTLRGSNKGVGNQPGHNQAGPRAGADGNDGRGGILAQHVKTCDSLVDGYQNGAVARNDTIGLLLDAAKDVAHAHPELESSQLNDSFIAYLAMLDELPENMEEMEEMPENVGEMEEMPPPLVEMQEDETLEEMDEVEELG</sequence>
<accession>A0ACB8SVK6</accession>
<evidence type="ECO:0000313" key="2">
    <source>
        <dbReference type="Proteomes" id="UP000814140"/>
    </source>
</evidence>
<dbReference type="Proteomes" id="UP000814140">
    <property type="component" value="Unassembled WGS sequence"/>
</dbReference>
<reference evidence="1" key="2">
    <citation type="journal article" date="2022" name="New Phytol.">
        <title>Evolutionary transition to the ectomycorrhizal habit in the genomes of a hyperdiverse lineage of mushroom-forming fungi.</title>
        <authorList>
            <person name="Looney B."/>
            <person name="Miyauchi S."/>
            <person name="Morin E."/>
            <person name="Drula E."/>
            <person name="Courty P.E."/>
            <person name="Kohler A."/>
            <person name="Kuo A."/>
            <person name="LaButti K."/>
            <person name="Pangilinan J."/>
            <person name="Lipzen A."/>
            <person name="Riley R."/>
            <person name="Andreopoulos W."/>
            <person name="He G."/>
            <person name="Johnson J."/>
            <person name="Nolan M."/>
            <person name="Tritt A."/>
            <person name="Barry K.W."/>
            <person name="Grigoriev I.V."/>
            <person name="Nagy L.G."/>
            <person name="Hibbett D."/>
            <person name="Henrissat B."/>
            <person name="Matheny P.B."/>
            <person name="Labbe J."/>
            <person name="Martin F.M."/>
        </authorList>
    </citation>
    <scope>NUCLEOTIDE SEQUENCE</scope>
    <source>
        <strain evidence="1">HHB10654</strain>
    </source>
</reference>
<organism evidence="1 2">
    <name type="scientific">Artomyces pyxidatus</name>
    <dbReference type="NCBI Taxonomy" id="48021"/>
    <lineage>
        <taxon>Eukaryota</taxon>
        <taxon>Fungi</taxon>
        <taxon>Dikarya</taxon>
        <taxon>Basidiomycota</taxon>
        <taxon>Agaricomycotina</taxon>
        <taxon>Agaricomycetes</taxon>
        <taxon>Russulales</taxon>
        <taxon>Auriscalpiaceae</taxon>
        <taxon>Artomyces</taxon>
    </lineage>
</organism>
<reference evidence="1" key="1">
    <citation type="submission" date="2021-03" db="EMBL/GenBank/DDBJ databases">
        <authorList>
            <consortium name="DOE Joint Genome Institute"/>
            <person name="Ahrendt S."/>
            <person name="Looney B.P."/>
            <person name="Miyauchi S."/>
            <person name="Morin E."/>
            <person name="Drula E."/>
            <person name="Courty P.E."/>
            <person name="Chicoki N."/>
            <person name="Fauchery L."/>
            <person name="Kohler A."/>
            <person name="Kuo A."/>
            <person name="Labutti K."/>
            <person name="Pangilinan J."/>
            <person name="Lipzen A."/>
            <person name="Riley R."/>
            <person name="Andreopoulos W."/>
            <person name="He G."/>
            <person name="Johnson J."/>
            <person name="Barry K.W."/>
            <person name="Grigoriev I.V."/>
            <person name="Nagy L."/>
            <person name="Hibbett D."/>
            <person name="Henrissat B."/>
            <person name="Matheny P.B."/>
            <person name="Labbe J."/>
            <person name="Martin F."/>
        </authorList>
    </citation>
    <scope>NUCLEOTIDE SEQUENCE</scope>
    <source>
        <strain evidence="1">HHB10654</strain>
    </source>
</reference>
<comment type="caution">
    <text evidence="1">The sequence shown here is derived from an EMBL/GenBank/DDBJ whole genome shotgun (WGS) entry which is preliminary data.</text>
</comment>